<accession>A0ABX1V9N1</accession>
<dbReference type="RefSeq" id="WP_171183473.1">
    <property type="nucleotide sequence ID" value="NZ_WTPX01000009.1"/>
</dbReference>
<evidence type="ECO:0000256" key="1">
    <source>
        <dbReference type="SAM" id="MobiDB-lite"/>
    </source>
</evidence>
<comment type="caution">
    <text evidence="2">The sequence shown here is derived from an EMBL/GenBank/DDBJ whole genome shotgun (WGS) entry which is preliminary data.</text>
</comment>
<feature type="region of interest" description="Disordered" evidence="1">
    <location>
        <begin position="151"/>
        <end position="256"/>
    </location>
</feature>
<reference evidence="2 3" key="1">
    <citation type="journal article" date="2020" name="Syst. Appl. Microbiol.">
        <title>Alienimonas chondri sp. nov., a novel planctomycete isolated from the biofilm of the red alga Chondrus crispus.</title>
        <authorList>
            <person name="Vitorino I."/>
            <person name="Albuquerque L."/>
            <person name="Wiegand S."/>
            <person name="Kallscheuer N."/>
            <person name="da Costa M.S."/>
            <person name="Lobo-da-Cunha A."/>
            <person name="Jogler C."/>
            <person name="Lage O.M."/>
        </authorList>
    </citation>
    <scope>NUCLEOTIDE SEQUENCE [LARGE SCALE GENOMIC DNA]</scope>
    <source>
        <strain evidence="2 3">LzC2</strain>
    </source>
</reference>
<keyword evidence="3" id="KW-1185">Reference proteome</keyword>
<proteinExistence type="predicted"/>
<evidence type="ECO:0000313" key="2">
    <source>
        <dbReference type="EMBL" id="NNJ24483.1"/>
    </source>
</evidence>
<name>A0ABX1V9N1_9PLAN</name>
<gene>
    <name evidence="2" type="ORF">LzC2_05410</name>
</gene>
<feature type="compositionally biased region" description="Low complexity" evidence="1">
    <location>
        <begin position="200"/>
        <end position="209"/>
    </location>
</feature>
<dbReference type="EMBL" id="WTPX01000009">
    <property type="protein sequence ID" value="NNJ24483.1"/>
    <property type="molecule type" value="Genomic_DNA"/>
</dbReference>
<protein>
    <submittedName>
        <fullName evidence="2">Uncharacterized protein</fullName>
    </submittedName>
</protein>
<evidence type="ECO:0000313" key="3">
    <source>
        <dbReference type="Proteomes" id="UP000609651"/>
    </source>
</evidence>
<organism evidence="2 3">
    <name type="scientific">Alienimonas chondri</name>
    <dbReference type="NCBI Taxonomy" id="2681879"/>
    <lineage>
        <taxon>Bacteria</taxon>
        <taxon>Pseudomonadati</taxon>
        <taxon>Planctomycetota</taxon>
        <taxon>Planctomycetia</taxon>
        <taxon>Planctomycetales</taxon>
        <taxon>Planctomycetaceae</taxon>
        <taxon>Alienimonas</taxon>
    </lineage>
</organism>
<dbReference type="Proteomes" id="UP000609651">
    <property type="component" value="Unassembled WGS sequence"/>
</dbReference>
<sequence>MTAVVAPSAPDTDASQTVAPDGLPETESQLVETAQIAVSRCNWVVGRCAAEWTERYARGRTDADFAALVGLSADQVYQRRRVWETFADVREQYETVAAPGSPKRGPRWSHFYVALTWDDAPECLEWASENEATVAEMKAYRRALHGEDLSAPAARGPADDFAGDPSVIRLPTDPVPVRDPDEFAGPAGERPPWDEDGADSARPPAAMAALRETASGESGEDGDETGGDGYAPFSAGAVTPPGGESGSDAEDKTDSNAARLAKTLQRVDATLTEGVMDSFRHLSDSRRGDIAESARAVLGKLQILSSLDEA</sequence>
<feature type="region of interest" description="Disordered" evidence="1">
    <location>
        <begin position="1"/>
        <end position="22"/>
    </location>
</feature>